<dbReference type="Pfam" id="PF01882">
    <property type="entry name" value="DUF58"/>
    <property type="match status" value="1"/>
</dbReference>
<dbReference type="RefSeq" id="WP_101684738.1">
    <property type="nucleotide sequence ID" value="NZ_PJRP01000019.1"/>
</dbReference>
<dbReference type="OrthoDB" id="9776116at2"/>
<accession>A0A2N5C4S2</accession>
<evidence type="ECO:0000313" key="3">
    <source>
        <dbReference type="EMBL" id="PLP97211.1"/>
    </source>
</evidence>
<sequence length="332" mass="36279">MTRDIAARARAQANTNPAPAASQGVPGVSVDLAALATLEASVRDFHFRTRQPVHSLLSGRHGSRVHGRGLAFEELRLYLPGDDVRSMDWRVTARTGKPHVRLYAEEKERPVLLVVDQRMNMFFGSRRAMKSVTAAEAAALAAWRVLADGDRVGGVMFGDAELTSLAPQRSRHGVLHLLGDLARHNQRLRADARAQRGATQLNGALQRALRLAHHDHLVIVISDFDGSDEQTRHLMLALRSRNDVLSVLVYDPFLLELPASGQLVVSDGELQVELGFGREALRRNVRSFADGHSATLMDWHKAIGVPLLPLSAAEDTAAQLRRLLGRAAAGTP</sequence>
<name>A0A2N5C4S2_9BURK</name>
<reference evidence="3 4" key="1">
    <citation type="submission" date="2017-12" db="EMBL/GenBank/DDBJ databases">
        <title>Genome sequence of the active heterotrophic nitrifier-denitrifier, Cupriavidus pauculus UM1.</title>
        <authorList>
            <person name="Putonti C."/>
            <person name="Castignetti D."/>
        </authorList>
    </citation>
    <scope>NUCLEOTIDE SEQUENCE [LARGE SCALE GENOMIC DNA]</scope>
    <source>
        <strain evidence="3 4">UM1</strain>
    </source>
</reference>
<comment type="caution">
    <text evidence="3">The sequence shown here is derived from an EMBL/GenBank/DDBJ whole genome shotgun (WGS) entry which is preliminary data.</text>
</comment>
<dbReference type="EMBL" id="PJRP01000019">
    <property type="protein sequence ID" value="PLP97211.1"/>
    <property type="molecule type" value="Genomic_DNA"/>
</dbReference>
<dbReference type="Proteomes" id="UP000234341">
    <property type="component" value="Unassembled WGS sequence"/>
</dbReference>
<dbReference type="AlphaFoldDB" id="A0A2N5C4S2"/>
<evidence type="ECO:0000313" key="4">
    <source>
        <dbReference type="Proteomes" id="UP000234341"/>
    </source>
</evidence>
<gene>
    <name evidence="3" type="ORF">CYJ10_28245</name>
</gene>
<dbReference type="InterPro" id="IPR036465">
    <property type="entry name" value="vWFA_dom_sf"/>
</dbReference>
<evidence type="ECO:0000256" key="1">
    <source>
        <dbReference type="SAM" id="MobiDB-lite"/>
    </source>
</evidence>
<proteinExistence type="predicted"/>
<dbReference type="InterPro" id="IPR002881">
    <property type="entry name" value="DUF58"/>
</dbReference>
<organism evidence="3 4">
    <name type="scientific">Cupriavidus pauculus</name>
    <dbReference type="NCBI Taxonomy" id="82633"/>
    <lineage>
        <taxon>Bacteria</taxon>
        <taxon>Pseudomonadati</taxon>
        <taxon>Pseudomonadota</taxon>
        <taxon>Betaproteobacteria</taxon>
        <taxon>Burkholderiales</taxon>
        <taxon>Burkholderiaceae</taxon>
        <taxon>Cupriavidus</taxon>
    </lineage>
</organism>
<evidence type="ECO:0000259" key="2">
    <source>
        <dbReference type="Pfam" id="PF01882"/>
    </source>
</evidence>
<protein>
    <submittedName>
        <fullName evidence="3">DUF58 domain-containing protein</fullName>
    </submittedName>
</protein>
<dbReference type="SUPFAM" id="SSF53300">
    <property type="entry name" value="vWA-like"/>
    <property type="match status" value="1"/>
</dbReference>
<feature type="region of interest" description="Disordered" evidence="1">
    <location>
        <begin position="1"/>
        <end position="24"/>
    </location>
</feature>
<dbReference type="PANTHER" id="PTHR33608">
    <property type="entry name" value="BLL2464 PROTEIN"/>
    <property type="match status" value="1"/>
</dbReference>
<dbReference type="PANTHER" id="PTHR33608:SF12">
    <property type="entry name" value="DUF58 DOMAIN-CONTAINING PROTEIN"/>
    <property type="match status" value="1"/>
</dbReference>
<dbReference type="STRING" id="82633.GCA_000974605_01196"/>
<feature type="domain" description="DUF58" evidence="2">
    <location>
        <begin position="74"/>
        <end position="289"/>
    </location>
</feature>